<accession>A0ABP8YTD8</accession>
<dbReference type="RefSeq" id="WP_345479427.1">
    <property type="nucleotide sequence ID" value="NZ_BAABLP010000001.1"/>
</dbReference>
<comment type="caution">
    <text evidence="2">The sequence shown here is derived from an EMBL/GenBank/DDBJ whole genome shotgun (WGS) entry which is preliminary data.</text>
</comment>
<organism evidence="2 3">
    <name type="scientific">Amnibacterium soli</name>
    <dbReference type="NCBI Taxonomy" id="1282736"/>
    <lineage>
        <taxon>Bacteria</taxon>
        <taxon>Bacillati</taxon>
        <taxon>Actinomycetota</taxon>
        <taxon>Actinomycetes</taxon>
        <taxon>Micrococcales</taxon>
        <taxon>Microbacteriaceae</taxon>
        <taxon>Amnibacterium</taxon>
    </lineage>
</organism>
<proteinExistence type="predicted"/>
<protein>
    <recommendedName>
        <fullName evidence="1">Thoeris protein ThsB TIR-like domain-containing protein</fullName>
    </recommendedName>
</protein>
<dbReference type="InterPro" id="IPR015032">
    <property type="entry name" value="ThsB__TIR-like_domain"/>
</dbReference>
<dbReference type="InterPro" id="IPR036490">
    <property type="entry name" value="ThsB_TIR-like_sf"/>
</dbReference>
<dbReference type="SUPFAM" id="SSF52206">
    <property type="entry name" value="Hypothetical protein MTH538"/>
    <property type="match status" value="1"/>
</dbReference>
<evidence type="ECO:0000313" key="3">
    <source>
        <dbReference type="Proteomes" id="UP001500121"/>
    </source>
</evidence>
<keyword evidence="3" id="KW-1185">Reference proteome</keyword>
<dbReference type="Pfam" id="PF08937">
    <property type="entry name" value="ThsB_TIR"/>
    <property type="match status" value="1"/>
</dbReference>
<sequence>MADQHNIFIPHRHEDDQLVGELKNLLRRHGAEVRDSSITSKTPNNAKAPGYIKDLLADHIRWAGKIIVIISPDTKNHPWVDWEVEYANRFGDKRIIGVWAPGTEPGDMPAALEDYADAIVNWDGPAILDAIDGADNWTDPDGGRAPEMVIARARC</sequence>
<dbReference type="Proteomes" id="UP001500121">
    <property type="component" value="Unassembled WGS sequence"/>
</dbReference>
<dbReference type="Gene3D" id="3.40.50.9200">
    <property type="entry name" value="Hypothetical protein MTH538"/>
    <property type="match status" value="1"/>
</dbReference>
<evidence type="ECO:0000313" key="2">
    <source>
        <dbReference type="EMBL" id="GAA4738080.1"/>
    </source>
</evidence>
<reference evidence="3" key="1">
    <citation type="journal article" date="2019" name="Int. J. Syst. Evol. Microbiol.">
        <title>The Global Catalogue of Microorganisms (GCM) 10K type strain sequencing project: providing services to taxonomists for standard genome sequencing and annotation.</title>
        <authorList>
            <consortium name="The Broad Institute Genomics Platform"/>
            <consortium name="The Broad Institute Genome Sequencing Center for Infectious Disease"/>
            <person name="Wu L."/>
            <person name="Ma J."/>
        </authorList>
    </citation>
    <scope>NUCLEOTIDE SEQUENCE [LARGE SCALE GENOMIC DNA]</scope>
    <source>
        <strain evidence="3">JCM 19015</strain>
    </source>
</reference>
<name>A0ABP8YTD8_9MICO</name>
<gene>
    <name evidence="2" type="ORF">GCM10025783_05750</name>
</gene>
<feature type="domain" description="Thoeris protein ThsB TIR-like" evidence="1">
    <location>
        <begin position="8"/>
        <end position="103"/>
    </location>
</feature>
<evidence type="ECO:0000259" key="1">
    <source>
        <dbReference type="Pfam" id="PF08937"/>
    </source>
</evidence>
<dbReference type="EMBL" id="BAABLP010000001">
    <property type="protein sequence ID" value="GAA4738080.1"/>
    <property type="molecule type" value="Genomic_DNA"/>
</dbReference>